<evidence type="ECO:0000256" key="1">
    <source>
        <dbReference type="ARBA" id="ARBA00006328"/>
    </source>
</evidence>
<dbReference type="EMBL" id="JACAZI010000008">
    <property type="protein sequence ID" value="KAF7354408.1"/>
    <property type="molecule type" value="Genomic_DNA"/>
</dbReference>
<evidence type="ECO:0000313" key="4">
    <source>
        <dbReference type="EMBL" id="KAF7354408.1"/>
    </source>
</evidence>
<dbReference type="Gene3D" id="3.90.25.10">
    <property type="entry name" value="UDP-galactose 4-epimerase, domain 1"/>
    <property type="match status" value="1"/>
</dbReference>
<comment type="caution">
    <text evidence="4">The sequence shown here is derived from an EMBL/GenBank/DDBJ whole genome shotgun (WGS) entry which is preliminary data.</text>
</comment>
<evidence type="ECO:0000313" key="5">
    <source>
        <dbReference type="Proteomes" id="UP000620124"/>
    </source>
</evidence>
<proteinExistence type="inferred from homology"/>
<dbReference type="CDD" id="cd05251">
    <property type="entry name" value="NmrA_like_SDR_a"/>
    <property type="match status" value="1"/>
</dbReference>
<dbReference type="Proteomes" id="UP000620124">
    <property type="component" value="Unassembled WGS sequence"/>
</dbReference>
<dbReference type="Gene3D" id="3.40.50.720">
    <property type="entry name" value="NAD(P)-binding Rossmann-like Domain"/>
    <property type="match status" value="1"/>
</dbReference>
<protein>
    <submittedName>
        <fullName evidence="4">NmrA domain-containing protein</fullName>
    </submittedName>
</protein>
<comment type="similarity">
    <text evidence="1">Belongs to the NmrA-type oxidoreductase family.</text>
</comment>
<dbReference type="OrthoDB" id="419598at2759"/>
<accession>A0A8H6Y577</accession>
<dbReference type="InterPro" id="IPR036291">
    <property type="entry name" value="NAD(P)-bd_dom_sf"/>
</dbReference>
<dbReference type="PANTHER" id="PTHR42748:SF7">
    <property type="entry name" value="NMRA LIKE REDOX SENSOR 1-RELATED"/>
    <property type="match status" value="1"/>
</dbReference>
<evidence type="ECO:0000256" key="2">
    <source>
        <dbReference type="ARBA" id="ARBA00022857"/>
    </source>
</evidence>
<dbReference type="AlphaFoldDB" id="A0A8H6Y577"/>
<keyword evidence="5" id="KW-1185">Reference proteome</keyword>
<keyword evidence="2" id="KW-0521">NADP</keyword>
<feature type="domain" description="NmrA-like" evidence="3">
    <location>
        <begin position="4"/>
        <end position="258"/>
    </location>
</feature>
<reference evidence="4" key="1">
    <citation type="submission" date="2020-05" db="EMBL/GenBank/DDBJ databases">
        <title>Mycena genomes resolve the evolution of fungal bioluminescence.</title>
        <authorList>
            <person name="Tsai I.J."/>
        </authorList>
    </citation>
    <scope>NUCLEOTIDE SEQUENCE</scope>
    <source>
        <strain evidence="4">CCC161011</strain>
    </source>
</reference>
<dbReference type="Pfam" id="PF05368">
    <property type="entry name" value="NmrA"/>
    <property type="match status" value="1"/>
</dbReference>
<organism evidence="4 5">
    <name type="scientific">Mycena venus</name>
    <dbReference type="NCBI Taxonomy" id="2733690"/>
    <lineage>
        <taxon>Eukaryota</taxon>
        <taxon>Fungi</taxon>
        <taxon>Dikarya</taxon>
        <taxon>Basidiomycota</taxon>
        <taxon>Agaricomycotina</taxon>
        <taxon>Agaricomycetes</taxon>
        <taxon>Agaricomycetidae</taxon>
        <taxon>Agaricales</taxon>
        <taxon>Marasmiineae</taxon>
        <taxon>Mycenaceae</taxon>
        <taxon>Mycena</taxon>
    </lineage>
</organism>
<name>A0A8H6Y577_9AGAR</name>
<dbReference type="InterPro" id="IPR051164">
    <property type="entry name" value="NmrA-like_oxidored"/>
</dbReference>
<evidence type="ECO:0000259" key="3">
    <source>
        <dbReference type="Pfam" id="PF05368"/>
    </source>
</evidence>
<gene>
    <name evidence="4" type="ORF">MVEN_01129800</name>
</gene>
<dbReference type="PANTHER" id="PTHR42748">
    <property type="entry name" value="NITROGEN METABOLITE REPRESSION PROTEIN NMRA FAMILY MEMBER"/>
    <property type="match status" value="1"/>
</dbReference>
<dbReference type="InterPro" id="IPR008030">
    <property type="entry name" value="NmrA-like"/>
</dbReference>
<sequence length="323" mass="35193">MPIITIFGANGTQGSAVLEAVLADGKYTPRAASRSLDSARCKALIARGVEIVVGNLWDKESLKNAIRGSEAVFGLTNFWDPEIFPADPEGKGEVIQGKNLIDAAKEVDVKFFIWSSLESATKESNGLYKHVYHIDNKVAIEEYLKASGVPYAVVLTGWFAENLWKIGSLQKTDTGYTIPIAKYGPDDMQSATWVARDLGQAALALLTQYTDPSKGVLGKSYPVISFRFTYPEFAAAIAAAINKEVTFTPLETAGLLELDEMEFLQTEVDISVEKFGGLTRTVNLPGVMDKIEEILEALETVDGKEAQALMEEVDPAIEKMVLS</sequence>
<dbReference type="SUPFAM" id="SSF51735">
    <property type="entry name" value="NAD(P)-binding Rossmann-fold domains"/>
    <property type="match status" value="1"/>
</dbReference>